<keyword evidence="2 6" id="KW-0698">rRNA processing</keyword>
<protein>
    <recommendedName>
        <fullName evidence="6">Ribosomal RNA small subunit methyltransferase G</fullName>
        <ecNumber evidence="6">2.1.1.170</ecNumber>
    </recommendedName>
    <alternativeName>
        <fullName evidence="6">16S rRNA 7-methylguanosine methyltransferase</fullName>
        <shortName evidence="6">16S rRNA m7G methyltransferase</shortName>
    </alternativeName>
</protein>
<dbReference type="PANTHER" id="PTHR31760:SF0">
    <property type="entry name" value="S-ADENOSYL-L-METHIONINE-DEPENDENT METHYLTRANSFERASES SUPERFAMILY PROTEIN"/>
    <property type="match status" value="1"/>
</dbReference>
<dbReference type="Proteomes" id="UP000018542">
    <property type="component" value="Chromosome"/>
</dbReference>
<dbReference type="STRING" id="1029756.W911_01925"/>
<dbReference type="GO" id="GO:0070043">
    <property type="term" value="F:rRNA (guanine-N7-)-methyltransferase activity"/>
    <property type="evidence" value="ECO:0007669"/>
    <property type="project" value="UniProtKB-UniRule"/>
</dbReference>
<dbReference type="AlphaFoldDB" id="V5SAH1"/>
<evidence type="ECO:0000256" key="6">
    <source>
        <dbReference type="HAMAP-Rule" id="MF_00074"/>
    </source>
</evidence>
<dbReference type="InterPro" id="IPR029063">
    <property type="entry name" value="SAM-dependent_MTases_sf"/>
</dbReference>
<evidence type="ECO:0000256" key="2">
    <source>
        <dbReference type="ARBA" id="ARBA00022552"/>
    </source>
</evidence>
<dbReference type="EMBL" id="CP006912">
    <property type="protein sequence ID" value="AHB47437.1"/>
    <property type="molecule type" value="Genomic_DNA"/>
</dbReference>
<name>V5SAH1_9HYPH</name>
<dbReference type="NCBIfam" id="TIGR00138">
    <property type="entry name" value="rsmG_gidB"/>
    <property type="match status" value="1"/>
</dbReference>
<sequence length="221" mass="24578">MSEDRPRIRSAEAFREVFGVSRETADRLKVYEALLRTWQRTINLVSPMTLDDAWHRHFADSAQLLNFSPPDAKNWLDFGSGAGFPGLVLAILLAERAPEAHMTLVESDSRKAAFLREVARKTGAAVEIRVERIENTATQANSRIRDAITARALAPLPKLLGLVLPFFSPQTVAVFPKGREAEVEVGEAKRRFDFDSQLVPSLTDAEARIVIVRNLAVKTEG</sequence>
<dbReference type="HAMAP" id="MF_00074">
    <property type="entry name" value="16SrRNA_methyltr_G"/>
    <property type="match status" value="1"/>
</dbReference>
<dbReference type="GO" id="GO:0005829">
    <property type="term" value="C:cytosol"/>
    <property type="evidence" value="ECO:0007669"/>
    <property type="project" value="TreeGrafter"/>
</dbReference>
<keyword evidence="5 6" id="KW-0949">S-adenosyl-L-methionine</keyword>
<gene>
    <name evidence="6" type="primary">rsmG</name>
    <name evidence="7" type="ORF">W911_01925</name>
</gene>
<keyword evidence="8" id="KW-1185">Reference proteome</keyword>
<dbReference type="RefSeq" id="WP_023785817.1">
    <property type="nucleotide sequence ID" value="NC_022997.1"/>
</dbReference>
<evidence type="ECO:0000256" key="5">
    <source>
        <dbReference type="ARBA" id="ARBA00022691"/>
    </source>
</evidence>
<dbReference type="PANTHER" id="PTHR31760">
    <property type="entry name" value="S-ADENOSYL-L-METHIONINE-DEPENDENT METHYLTRANSFERASES SUPERFAMILY PROTEIN"/>
    <property type="match status" value="1"/>
</dbReference>
<dbReference type="SUPFAM" id="SSF53335">
    <property type="entry name" value="S-adenosyl-L-methionine-dependent methyltransferases"/>
    <property type="match status" value="1"/>
</dbReference>
<dbReference type="Pfam" id="PF02527">
    <property type="entry name" value="GidB"/>
    <property type="match status" value="1"/>
</dbReference>
<evidence type="ECO:0000313" key="7">
    <source>
        <dbReference type="EMBL" id="AHB47437.1"/>
    </source>
</evidence>
<evidence type="ECO:0000256" key="3">
    <source>
        <dbReference type="ARBA" id="ARBA00022603"/>
    </source>
</evidence>
<keyword evidence="3 6" id="KW-0489">Methyltransferase</keyword>
<comment type="similarity">
    <text evidence="6">Belongs to the methyltransferase superfamily. RNA methyltransferase RsmG family.</text>
</comment>
<reference evidence="7 8" key="1">
    <citation type="journal article" date="2014" name="Genome Announc.">
        <title>Complete Genome Sequence of Hyphomicrobium nitrativorans Strain NL23, a Denitrifying Bacterium Isolated from Biofilm of a Methanol-Fed Denitrification System Treating Seawater at the Montreal Biodome.</title>
        <authorList>
            <person name="Martineau C."/>
            <person name="Villeneuve C."/>
            <person name="Mauffrey F."/>
            <person name="Villemur R."/>
        </authorList>
    </citation>
    <scope>NUCLEOTIDE SEQUENCE [LARGE SCALE GENOMIC DNA]</scope>
    <source>
        <strain evidence="7">NL23</strain>
    </source>
</reference>
<dbReference type="OrthoDB" id="9808773at2"/>
<comment type="caution">
    <text evidence="6">Lacks conserved residue(s) required for the propagation of feature annotation.</text>
</comment>
<dbReference type="EC" id="2.1.1.170" evidence="6"/>
<feature type="binding site" evidence="6">
    <location>
        <position position="151"/>
    </location>
    <ligand>
        <name>S-adenosyl-L-methionine</name>
        <dbReference type="ChEBI" id="CHEBI:59789"/>
    </ligand>
</feature>
<comment type="function">
    <text evidence="6">Specifically methylates the N7 position of guanine in position 527 of 16S rRNA.</text>
</comment>
<dbReference type="Gene3D" id="3.40.50.150">
    <property type="entry name" value="Vaccinia Virus protein VP39"/>
    <property type="match status" value="1"/>
</dbReference>
<evidence type="ECO:0000256" key="1">
    <source>
        <dbReference type="ARBA" id="ARBA00022490"/>
    </source>
</evidence>
<comment type="catalytic activity">
    <reaction evidence="6">
        <text>guanosine(527) in 16S rRNA + S-adenosyl-L-methionine = N(7)-methylguanosine(527) in 16S rRNA + S-adenosyl-L-homocysteine</text>
        <dbReference type="Rhea" id="RHEA:42732"/>
        <dbReference type="Rhea" id="RHEA-COMP:10209"/>
        <dbReference type="Rhea" id="RHEA-COMP:10210"/>
        <dbReference type="ChEBI" id="CHEBI:57856"/>
        <dbReference type="ChEBI" id="CHEBI:59789"/>
        <dbReference type="ChEBI" id="CHEBI:74269"/>
        <dbReference type="ChEBI" id="CHEBI:74480"/>
        <dbReference type="EC" id="2.1.1.170"/>
    </reaction>
</comment>
<dbReference type="KEGG" id="hni:W911_01925"/>
<proteinExistence type="inferred from homology"/>
<evidence type="ECO:0000256" key="4">
    <source>
        <dbReference type="ARBA" id="ARBA00022679"/>
    </source>
</evidence>
<accession>V5SAH1</accession>
<feature type="binding site" evidence="6">
    <location>
        <begin position="133"/>
        <end position="134"/>
    </location>
    <ligand>
        <name>S-adenosyl-L-methionine</name>
        <dbReference type="ChEBI" id="CHEBI:59789"/>
    </ligand>
</feature>
<feature type="binding site" evidence="6">
    <location>
        <position position="84"/>
    </location>
    <ligand>
        <name>S-adenosyl-L-methionine</name>
        <dbReference type="ChEBI" id="CHEBI:59789"/>
    </ligand>
</feature>
<dbReference type="PIRSF" id="PIRSF003078">
    <property type="entry name" value="GidB"/>
    <property type="match status" value="1"/>
</dbReference>
<keyword evidence="1 6" id="KW-0963">Cytoplasm</keyword>
<dbReference type="InterPro" id="IPR003682">
    <property type="entry name" value="rRNA_ssu_MeTfrase_G"/>
</dbReference>
<dbReference type="HOGENOM" id="CLU_065341_1_1_5"/>
<evidence type="ECO:0000313" key="8">
    <source>
        <dbReference type="Proteomes" id="UP000018542"/>
    </source>
</evidence>
<keyword evidence="4 6" id="KW-0808">Transferase</keyword>
<comment type="subcellular location">
    <subcellularLocation>
        <location evidence="6">Cytoplasm</location>
    </subcellularLocation>
</comment>
<organism evidence="7 8">
    <name type="scientific">Hyphomicrobium nitrativorans NL23</name>
    <dbReference type="NCBI Taxonomy" id="1029756"/>
    <lineage>
        <taxon>Bacteria</taxon>
        <taxon>Pseudomonadati</taxon>
        <taxon>Pseudomonadota</taxon>
        <taxon>Alphaproteobacteria</taxon>
        <taxon>Hyphomicrobiales</taxon>
        <taxon>Hyphomicrobiaceae</taxon>
        <taxon>Hyphomicrobium</taxon>
    </lineage>
</organism>
<feature type="binding site" evidence="6">
    <location>
        <position position="79"/>
    </location>
    <ligand>
        <name>S-adenosyl-L-methionine</name>
        <dbReference type="ChEBI" id="CHEBI:59789"/>
    </ligand>
</feature>
<dbReference type="PATRIC" id="fig|1029756.8.peg.409"/>